<evidence type="ECO:0000313" key="3">
    <source>
        <dbReference type="Proteomes" id="UP001596135"/>
    </source>
</evidence>
<comment type="caution">
    <text evidence="2">The sequence shown here is derived from an EMBL/GenBank/DDBJ whole genome shotgun (WGS) entry which is preliminary data.</text>
</comment>
<accession>A0ABW1LKH7</accession>
<gene>
    <name evidence="2" type="ORF">ACFPYL_11080</name>
</gene>
<evidence type="ECO:0000313" key="2">
    <source>
        <dbReference type="EMBL" id="MFC6043623.1"/>
    </source>
</evidence>
<dbReference type="Proteomes" id="UP001596135">
    <property type="component" value="Unassembled WGS sequence"/>
</dbReference>
<protein>
    <submittedName>
        <fullName evidence="2">Uncharacterized protein</fullName>
    </submittedName>
</protein>
<evidence type="ECO:0000256" key="1">
    <source>
        <dbReference type="SAM" id="MobiDB-lite"/>
    </source>
</evidence>
<proteinExistence type="predicted"/>
<reference evidence="3" key="1">
    <citation type="journal article" date="2019" name="Int. J. Syst. Evol. Microbiol.">
        <title>The Global Catalogue of Microorganisms (GCM) 10K type strain sequencing project: providing services to taxonomists for standard genome sequencing and annotation.</title>
        <authorList>
            <consortium name="The Broad Institute Genomics Platform"/>
            <consortium name="The Broad Institute Genome Sequencing Center for Infectious Disease"/>
            <person name="Wu L."/>
            <person name="Ma J."/>
        </authorList>
    </citation>
    <scope>NUCLEOTIDE SEQUENCE [LARGE SCALE GENOMIC DNA]</scope>
    <source>
        <strain evidence="3">CCUG 54522</strain>
    </source>
</reference>
<feature type="compositionally biased region" description="Polar residues" evidence="1">
    <location>
        <begin position="121"/>
        <end position="134"/>
    </location>
</feature>
<sequence length="144" mass="14789">MAVALAMETWPPVGVKVGPVLSTNNAIGVKLSCPAPGLNPWQTVPDGIGQPCQVTNVAFPIGDAMSVTDGSPTAGPHDVDVPFATDVPDVHHVGLLLNEIEPEPEIVGVMKTWPANAGGTRPSTSANAESTAAGTSHLRRRPVS</sequence>
<dbReference type="RefSeq" id="WP_379153831.1">
    <property type="nucleotide sequence ID" value="NZ_JBHSRJ010000004.1"/>
</dbReference>
<organism evidence="2 3">
    <name type="scientific">Nocardioides hankookensis</name>
    <dbReference type="NCBI Taxonomy" id="443157"/>
    <lineage>
        <taxon>Bacteria</taxon>
        <taxon>Bacillati</taxon>
        <taxon>Actinomycetota</taxon>
        <taxon>Actinomycetes</taxon>
        <taxon>Propionibacteriales</taxon>
        <taxon>Nocardioidaceae</taxon>
        <taxon>Nocardioides</taxon>
    </lineage>
</organism>
<name>A0ABW1LKH7_9ACTN</name>
<keyword evidence="3" id="KW-1185">Reference proteome</keyword>
<feature type="region of interest" description="Disordered" evidence="1">
    <location>
        <begin position="113"/>
        <end position="144"/>
    </location>
</feature>
<dbReference type="EMBL" id="JBHSRJ010000004">
    <property type="protein sequence ID" value="MFC6043623.1"/>
    <property type="molecule type" value="Genomic_DNA"/>
</dbReference>